<dbReference type="Pfam" id="PF00990">
    <property type="entry name" value="GGDEF"/>
    <property type="match status" value="1"/>
</dbReference>
<dbReference type="InterPro" id="IPR029787">
    <property type="entry name" value="Nucleotide_cyclase"/>
</dbReference>
<protein>
    <submittedName>
        <fullName evidence="3">Phosphodiesterase</fullName>
    </submittedName>
</protein>
<dbReference type="InterPro" id="IPR000014">
    <property type="entry name" value="PAS"/>
</dbReference>
<sequence length="719" mass="82254">MVTKSLDIENDVLLSSIRKLGDNSKESYVIFDATNHHGILACNDSFCMLTNASRSQILNTDYFSWLSIDEKKTTIKMIKEKIHNGIMVQAKLYHNGINKSPFWAEIQALPFCNEANRTKYVLVLVKDVTYYRTEDFLMRLENDMYKAIERDSTLEQKMKIICRGLDDFFTPNIASMVLVKTESNQLQVFTGNDPEESVPRCCENNAFFIEVMQSGNARLVENLDEVNIPEEHKQYATLFEKPYGWFVPIRNQQRQVIGLFSIYFQKTRSDQMSFKNMLQKMGSLVALAVTYARTQKKIWDLAYTDITTGLPNRHSFVNSIEKEVEHGLSGFIKILKPSEFHQVVELYGREVGDELLRQLAKRLEQDKPEDNEYVARFTSSSLIMSTLAHNENLQEYDKRIKETIRQPFIIGGKQIYITLKTGIASYNNDTKIIDAIRFADNALSFAIDRPGTHTEIFTTEKNDVLIQKMTVLNHLSQAIKNKEITVHLQPKVDLRNGEIHSIEALARWISPKLGFVSPAIFIPVAESTGKVLEIDVLVLETVLSWLSERQRLGKKLVKIAVNISPDHFYYTHFVQDTLKLVQKYNIDPSYIILEVTENIGLVDFQSAFKIIQELKSYGFKTSVDDFGTGFSSLSYLQQLPFTELKIDRSFINAIEDAATLAIVRSIIQLALNLGMISVAEGIETEEQVEILRALGCTVGQGYFYYKPMPIEQVDKILDQ</sequence>
<dbReference type="Gene3D" id="3.30.450.20">
    <property type="entry name" value="PAS domain"/>
    <property type="match status" value="1"/>
</dbReference>
<dbReference type="SMART" id="SM00267">
    <property type="entry name" value="GGDEF"/>
    <property type="match status" value="1"/>
</dbReference>
<dbReference type="InterPro" id="IPR035919">
    <property type="entry name" value="EAL_sf"/>
</dbReference>
<dbReference type="InterPro" id="IPR001633">
    <property type="entry name" value="EAL_dom"/>
</dbReference>
<dbReference type="SUPFAM" id="SSF141868">
    <property type="entry name" value="EAL domain-like"/>
    <property type="match status" value="1"/>
</dbReference>
<dbReference type="CDD" id="cd01949">
    <property type="entry name" value="GGDEF"/>
    <property type="match status" value="1"/>
</dbReference>
<dbReference type="PROSITE" id="PS50883">
    <property type="entry name" value="EAL"/>
    <property type="match status" value="1"/>
</dbReference>
<name>A0A2I0V5Y1_9BACI</name>
<dbReference type="AlphaFoldDB" id="A0A2I0V5Y1"/>
<dbReference type="PANTHER" id="PTHR33121">
    <property type="entry name" value="CYCLIC DI-GMP PHOSPHODIESTERASE PDEF"/>
    <property type="match status" value="1"/>
</dbReference>
<dbReference type="InterPro" id="IPR043128">
    <property type="entry name" value="Rev_trsase/Diguanyl_cyclase"/>
</dbReference>
<dbReference type="Pfam" id="PF13426">
    <property type="entry name" value="PAS_9"/>
    <property type="match status" value="1"/>
</dbReference>
<proteinExistence type="predicted"/>
<accession>A0A2I0V5Y1</accession>
<dbReference type="EMBL" id="PDFK01000001">
    <property type="protein sequence ID" value="PKU53703.1"/>
    <property type="molecule type" value="Genomic_DNA"/>
</dbReference>
<dbReference type="SUPFAM" id="SSF55073">
    <property type="entry name" value="Nucleotide cyclase"/>
    <property type="match status" value="1"/>
</dbReference>
<dbReference type="SUPFAM" id="SSF55785">
    <property type="entry name" value="PYP-like sensor domain (PAS domain)"/>
    <property type="match status" value="1"/>
</dbReference>
<dbReference type="PROSITE" id="PS50887">
    <property type="entry name" value="GGDEF"/>
    <property type="match status" value="1"/>
</dbReference>
<dbReference type="NCBIfam" id="TIGR00254">
    <property type="entry name" value="GGDEF"/>
    <property type="match status" value="1"/>
</dbReference>
<dbReference type="InterPro" id="IPR050706">
    <property type="entry name" value="Cyclic-di-GMP_PDE-like"/>
</dbReference>
<evidence type="ECO:0000313" key="3">
    <source>
        <dbReference type="EMBL" id="PKU53703.1"/>
    </source>
</evidence>
<evidence type="ECO:0000259" key="1">
    <source>
        <dbReference type="PROSITE" id="PS50883"/>
    </source>
</evidence>
<dbReference type="Proteomes" id="UP000234956">
    <property type="component" value="Unassembled WGS sequence"/>
</dbReference>
<dbReference type="GO" id="GO:0071111">
    <property type="term" value="F:cyclic-guanylate-specific phosphodiesterase activity"/>
    <property type="evidence" value="ECO:0007669"/>
    <property type="project" value="InterPro"/>
</dbReference>
<dbReference type="SUPFAM" id="SSF55781">
    <property type="entry name" value="GAF domain-like"/>
    <property type="match status" value="1"/>
</dbReference>
<reference evidence="3 4" key="1">
    <citation type="submission" date="2017-10" db="EMBL/GenBank/DDBJ databases">
        <title>Draft genome of Lysinibacillus fusiformis strain Juneja, a laboratory-derived pathogen of Drosophila melanogaster.</title>
        <authorList>
            <person name="Smith B.R."/>
            <person name="Unckless R.L."/>
        </authorList>
    </citation>
    <scope>NUCLEOTIDE SEQUENCE [LARGE SCALE GENOMIC DNA]</scope>
    <source>
        <strain evidence="3 4">Juneja</strain>
    </source>
</reference>
<dbReference type="CDD" id="cd01948">
    <property type="entry name" value="EAL"/>
    <property type="match status" value="1"/>
</dbReference>
<dbReference type="Gene3D" id="3.30.450.40">
    <property type="match status" value="1"/>
</dbReference>
<comment type="caution">
    <text evidence="3">The sequence shown here is derived from an EMBL/GenBank/DDBJ whole genome shotgun (WGS) entry which is preliminary data.</text>
</comment>
<evidence type="ECO:0000259" key="2">
    <source>
        <dbReference type="PROSITE" id="PS50887"/>
    </source>
</evidence>
<dbReference type="SMART" id="SM00052">
    <property type="entry name" value="EAL"/>
    <property type="match status" value="1"/>
</dbReference>
<feature type="domain" description="EAL" evidence="1">
    <location>
        <begin position="468"/>
        <end position="719"/>
    </location>
</feature>
<evidence type="ECO:0000313" key="4">
    <source>
        <dbReference type="Proteomes" id="UP000234956"/>
    </source>
</evidence>
<dbReference type="Gene3D" id="3.30.70.270">
    <property type="match status" value="1"/>
</dbReference>
<dbReference type="RefSeq" id="WP_036123637.1">
    <property type="nucleotide sequence ID" value="NZ_PDFK01000001.1"/>
</dbReference>
<organism evidence="3 4">
    <name type="scientific">Lysinibacillus fusiformis</name>
    <dbReference type="NCBI Taxonomy" id="28031"/>
    <lineage>
        <taxon>Bacteria</taxon>
        <taxon>Bacillati</taxon>
        <taxon>Bacillota</taxon>
        <taxon>Bacilli</taxon>
        <taxon>Bacillales</taxon>
        <taxon>Bacillaceae</taxon>
        <taxon>Lysinibacillus</taxon>
    </lineage>
</organism>
<dbReference type="Pfam" id="PF00563">
    <property type="entry name" value="EAL"/>
    <property type="match status" value="1"/>
</dbReference>
<dbReference type="InterPro" id="IPR029016">
    <property type="entry name" value="GAF-like_dom_sf"/>
</dbReference>
<dbReference type="InterPro" id="IPR035965">
    <property type="entry name" value="PAS-like_dom_sf"/>
</dbReference>
<gene>
    <name evidence="3" type="ORF">CRI88_05110</name>
</gene>
<feature type="domain" description="GGDEF" evidence="2">
    <location>
        <begin position="328"/>
        <end position="460"/>
    </location>
</feature>
<dbReference type="PANTHER" id="PTHR33121:SF70">
    <property type="entry name" value="SIGNALING PROTEIN YKOW"/>
    <property type="match status" value="1"/>
</dbReference>
<dbReference type="InterPro" id="IPR000160">
    <property type="entry name" value="GGDEF_dom"/>
</dbReference>
<dbReference type="Gene3D" id="3.20.20.450">
    <property type="entry name" value="EAL domain"/>
    <property type="match status" value="1"/>
</dbReference>